<evidence type="ECO:0000313" key="2">
    <source>
        <dbReference type="EMBL" id="JAE33127.1"/>
    </source>
</evidence>
<dbReference type="EMBL" id="GBRH01164769">
    <property type="protein sequence ID" value="JAE33127.1"/>
    <property type="molecule type" value="Transcribed_RNA"/>
</dbReference>
<protein>
    <submittedName>
        <fullName evidence="2">Uncharacterized protein</fullName>
    </submittedName>
</protein>
<organism evidence="2">
    <name type="scientific">Arundo donax</name>
    <name type="common">Giant reed</name>
    <name type="synonym">Donax arundinaceus</name>
    <dbReference type="NCBI Taxonomy" id="35708"/>
    <lineage>
        <taxon>Eukaryota</taxon>
        <taxon>Viridiplantae</taxon>
        <taxon>Streptophyta</taxon>
        <taxon>Embryophyta</taxon>
        <taxon>Tracheophyta</taxon>
        <taxon>Spermatophyta</taxon>
        <taxon>Magnoliopsida</taxon>
        <taxon>Liliopsida</taxon>
        <taxon>Poales</taxon>
        <taxon>Poaceae</taxon>
        <taxon>PACMAD clade</taxon>
        <taxon>Arundinoideae</taxon>
        <taxon>Arundineae</taxon>
        <taxon>Arundo</taxon>
    </lineage>
</organism>
<name>A0A0A9H8T5_ARUDO</name>
<feature type="region of interest" description="Disordered" evidence="1">
    <location>
        <begin position="1"/>
        <end position="29"/>
    </location>
</feature>
<accession>A0A0A9H8T5</accession>
<evidence type="ECO:0000256" key="1">
    <source>
        <dbReference type="SAM" id="MobiDB-lite"/>
    </source>
</evidence>
<reference evidence="2" key="1">
    <citation type="submission" date="2014-09" db="EMBL/GenBank/DDBJ databases">
        <authorList>
            <person name="Magalhaes I.L.F."/>
            <person name="Oliveira U."/>
            <person name="Santos F.R."/>
            <person name="Vidigal T.H.D.A."/>
            <person name="Brescovit A.D."/>
            <person name="Santos A.J."/>
        </authorList>
    </citation>
    <scope>NUCLEOTIDE SEQUENCE</scope>
    <source>
        <tissue evidence="2">Shoot tissue taken approximately 20 cm above the soil surface</tissue>
    </source>
</reference>
<sequence length="29" mass="3284">MEAMGAELDRRRRAARRECSARARRGHGG</sequence>
<dbReference type="AlphaFoldDB" id="A0A0A9H8T5"/>
<proteinExistence type="predicted"/>
<reference evidence="2" key="2">
    <citation type="journal article" date="2015" name="Data Brief">
        <title>Shoot transcriptome of the giant reed, Arundo donax.</title>
        <authorList>
            <person name="Barrero R.A."/>
            <person name="Guerrero F.D."/>
            <person name="Moolhuijzen P."/>
            <person name="Goolsby J.A."/>
            <person name="Tidwell J."/>
            <person name="Bellgard S.E."/>
            <person name="Bellgard M.I."/>
        </authorList>
    </citation>
    <scope>NUCLEOTIDE SEQUENCE</scope>
    <source>
        <tissue evidence="2">Shoot tissue taken approximately 20 cm above the soil surface</tissue>
    </source>
</reference>